<evidence type="ECO:0000313" key="4">
    <source>
        <dbReference type="EMBL" id="SGZ48711.1"/>
    </source>
</evidence>
<evidence type="ECO:0000256" key="1">
    <source>
        <dbReference type="ARBA" id="ARBA00022448"/>
    </source>
</evidence>
<dbReference type="InterPro" id="IPR011057">
    <property type="entry name" value="Mss4-like_sf"/>
</dbReference>
<keyword evidence="3" id="KW-0653">Protein transport</keyword>
<sequence>MAIVKYRDLKGDAAIIRCPFEGCNARIIKLLPSLAATKLQIGNAPEMASKSTYYLQVQDVWDFDNIGVSRAVPELIKEEDVGNLAKVERLLICSECDKGPIGFAGYTEGNETDHKKLQYYLSCESVVYDTQDM</sequence>
<accession>A0A1L0BEM4</accession>
<dbReference type="EMBL" id="LT635764">
    <property type="protein sequence ID" value="SGZ48711.1"/>
    <property type="molecule type" value="Genomic_DNA"/>
</dbReference>
<keyword evidence="2" id="KW-0344">Guanine-nucleotide releasing factor</keyword>
<dbReference type="Pfam" id="PF04421">
    <property type="entry name" value="Mss4"/>
    <property type="match status" value="1"/>
</dbReference>
<evidence type="ECO:0000256" key="3">
    <source>
        <dbReference type="ARBA" id="ARBA00022927"/>
    </source>
</evidence>
<gene>
    <name evidence="4" type="ORF">SAMEA4029009_CIC11G00000003020</name>
</gene>
<dbReference type="GO" id="GO:0015031">
    <property type="term" value="P:protein transport"/>
    <property type="evidence" value="ECO:0007669"/>
    <property type="project" value="UniProtKB-KW"/>
</dbReference>
<dbReference type="PANTHER" id="PTHR13276">
    <property type="entry name" value="GUANINE NUCLEOTIDE EXCHANGE FACTOR MSS4"/>
    <property type="match status" value="1"/>
</dbReference>
<proteinExistence type="predicted"/>
<dbReference type="PROSITE" id="PS51796">
    <property type="entry name" value="MSS4"/>
    <property type="match status" value="1"/>
</dbReference>
<protein>
    <submittedName>
        <fullName evidence="4">CIC11C00000003020</fullName>
    </submittedName>
</protein>
<keyword evidence="1" id="KW-0813">Transport</keyword>
<dbReference type="InterPro" id="IPR007515">
    <property type="entry name" value="Mss4"/>
</dbReference>
<dbReference type="SUPFAM" id="SSF51316">
    <property type="entry name" value="Mss4-like"/>
    <property type="match status" value="1"/>
</dbReference>
<evidence type="ECO:0000313" key="5">
    <source>
        <dbReference type="Proteomes" id="UP000182259"/>
    </source>
</evidence>
<dbReference type="InterPro" id="IPR011323">
    <property type="entry name" value="Mss4/transl-control_tumour"/>
</dbReference>
<dbReference type="Proteomes" id="UP000182259">
    <property type="component" value="Chromosome I"/>
</dbReference>
<dbReference type="GO" id="GO:0006892">
    <property type="term" value="P:post-Golgi vesicle-mediated transport"/>
    <property type="evidence" value="ECO:0007669"/>
    <property type="project" value="TreeGrafter"/>
</dbReference>
<dbReference type="GO" id="GO:0005085">
    <property type="term" value="F:guanyl-nucleotide exchange factor activity"/>
    <property type="evidence" value="ECO:0007669"/>
    <property type="project" value="UniProtKB-KW"/>
</dbReference>
<organism evidence="4 5">
    <name type="scientific">Sungouiella intermedia</name>
    <dbReference type="NCBI Taxonomy" id="45354"/>
    <lineage>
        <taxon>Eukaryota</taxon>
        <taxon>Fungi</taxon>
        <taxon>Dikarya</taxon>
        <taxon>Ascomycota</taxon>
        <taxon>Saccharomycotina</taxon>
        <taxon>Pichiomycetes</taxon>
        <taxon>Metschnikowiaceae</taxon>
        <taxon>Sungouiella</taxon>
    </lineage>
</organism>
<dbReference type="AlphaFoldDB" id="A0A1L0BEM4"/>
<dbReference type="GO" id="GO:0008270">
    <property type="term" value="F:zinc ion binding"/>
    <property type="evidence" value="ECO:0007669"/>
    <property type="project" value="TreeGrafter"/>
</dbReference>
<evidence type="ECO:0000256" key="2">
    <source>
        <dbReference type="ARBA" id="ARBA00022658"/>
    </source>
</evidence>
<name>A0A1L0BEM4_9ASCO</name>
<dbReference type="PANTHER" id="PTHR13276:SF0">
    <property type="entry name" value="GUANINE NUCLEOTIDE EXCHANGE FACTOR MSS4"/>
    <property type="match status" value="1"/>
</dbReference>
<dbReference type="Gene3D" id="2.170.150.10">
    <property type="entry name" value="Metal Binding Protein, Guanine Nucleotide Exchange Factor, Chain A"/>
    <property type="match status" value="1"/>
</dbReference>
<dbReference type="GO" id="GO:0005829">
    <property type="term" value="C:cytosol"/>
    <property type="evidence" value="ECO:0007669"/>
    <property type="project" value="TreeGrafter"/>
</dbReference>
<reference evidence="4 5" key="1">
    <citation type="submission" date="2016-10" db="EMBL/GenBank/DDBJ databases">
        <authorList>
            <person name="de Groot N.N."/>
        </authorList>
    </citation>
    <scope>NUCLEOTIDE SEQUENCE [LARGE SCALE GENOMIC DNA]</scope>
    <source>
        <strain evidence="4 5">PYCC 4715</strain>
    </source>
</reference>
<dbReference type="GO" id="GO:0016020">
    <property type="term" value="C:membrane"/>
    <property type="evidence" value="ECO:0007669"/>
    <property type="project" value="TreeGrafter"/>
</dbReference>
<dbReference type="GO" id="GO:0007264">
    <property type="term" value="P:small GTPase-mediated signal transduction"/>
    <property type="evidence" value="ECO:0007669"/>
    <property type="project" value="InterPro"/>
</dbReference>